<comment type="subcellular location">
    <subcellularLocation>
        <location evidence="1">Membrane</location>
        <topology evidence="1">Single-pass type II membrane protein</topology>
    </subcellularLocation>
</comment>
<feature type="compositionally biased region" description="Acidic residues" evidence="11">
    <location>
        <begin position="556"/>
        <end position="575"/>
    </location>
</feature>
<accession>A0A8J7ND87</accession>
<comment type="similarity">
    <text evidence="2">Belongs to the GOLM family.</text>
</comment>
<proteinExistence type="inferred from homology"/>
<reference evidence="13" key="1">
    <citation type="journal article" date="2021" name="Cell">
        <title>Tracing the genetic footprints of vertebrate landing in non-teleost ray-finned fishes.</title>
        <authorList>
            <person name="Bi X."/>
            <person name="Wang K."/>
            <person name="Yang L."/>
            <person name="Pan H."/>
            <person name="Jiang H."/>
            <person name="Wei Q."/>
            <person name="Fang M."/>
            <person name="Yu H."/>
            <person name="Zhu C."/>
            <person name="Cai Y."/>
            <person name="He Y."/>
            <person name="Gan X."/>
            <person name="Zeng H."/>
            <person name="Yu D."/>
            <person name="Zhu Y."/>
            <person name="Jiang H."/>
            <person name="Qiu Q."/>
            <person name="Yang H."/>
            <person name="Zhang Y.E."/>
            <person name="Wang W."/>
            <person name="Zhu M."/>
            <person name="He S."/>
            <person name="Zhang G."/>
        </authorList>
    </citation>
    <scope>NUCLEOTIDE SEQUENCE</scope>
    <source>
        <strain evidence="13">Allg_001</strain>
    </source>
</reference>
<feature type="compositionally biased region" description="Low complexity" evidence="11">
    <location>
        <begin position="489"/>
        <end position="505"/>
    </location>
</feature>
<dbReference type="EMBL" id="JAAWVO010001415">
    <property type="protein sequence ID" value="MBN3311622.1"/>
    <property type="molecule type" value="Genomic_DNA"/>
</dbReference>
<gene>
    <name evidence="13" type="primary">Casc4</name>
    <name evidence="13" type="ORF">GTO95_0003078</name>
</gene>
<protein>
    <recommendedName>
        <fullName evidence="3">Protein GOLM2</fullName>
    </recommendedName>
    <alternativeName>
        <fullName evidence="9">Golgi membrane protein 2</fullName>
    </alternativeName>
</protein>
<name>A0A8J7ND87_ATRSP</name>
<feature type="region of interest" description="Disordered" evidence="11">
    <location>
        <begin position="386"/>
        <end position="595"/>
    </location>
</feature>
<evidence type="ECO:0000256" key="4">
    <source>
        <dbReference type="ARBA" id="ARBA00022692"/>
    </source>
</evidence>
<feature type="compositionally biased region" description="Basic and acidic residues" evidence="11">
    <location>
        <begin position="468"/>
        <end position="478"/>
    </location>
</feature>
<evidence type="ECO:0000256" key="3">
    <source>
        <dbReference type="ARBA" id="ARBA00016211"/>
    </source>
</evidence>
<dbReference type="InterPro" id="IPR026139">
    <property type="entry name" value="GOLM1/CASC4"/>
</dbReference>
<dbReference type="AlphaFoldDB" id="A0A8J7ND87"/>
<comment type="caution">
    <text evidence="13">The sequence shown here is derived from an EMBL/GenBank/DDBJ whole genome shotgun (WGS) entry which is preliminary data.</text>
</comment>
<feature type="coiled-coil region" evidence="10">
    <location>
        <begin position="46"/>
        <end position="108"/>
    </location>
</feature>
<feature type="non-terminal residue" evidence="13">
    <location>
        <position position="1"/>
    </location>
</feature>
<dbReference type="PANTHER" id="PTHR15896">
    <property type="entry name" value="GOLGI PHOSPHOPROTEIN 2/GP73-RELATED"/>
    <property type="match status" value="1"/>
</dbReference>
<evidence type="ECO:0000256" key="2">
    <source>
        <dbReference type="ARBA" id="ARBA00007474"/>
    </source>
</evidence>
<evidence type="ECO:0000256" key="6">
    <source>
        <dbReference type="ARBA" id="ARBA00022989"/>
    </source>
</evidence>
<evidence type="ECO:0000256" key="9">
    <source>
        <dbReference type="ARBA" id="ARBA00030486"/>
    </source>
</evidence>
<feature type="compositionally biased region" description="Low complexity" evidence="11">
    <location>
        <begin position="427"/>
        <end position="440"/>
    </location>
</feature>
<keyword evidence="14" id="KW-1185">Reference proteome</keyword>
<evidence type="ECO:0000256" key="7">
    <source>
        <dbReference type="ARBA" id="ARBA00023054"/>
    </source>
</evidence>
<dbReference type="PANTHER" id="PTHR15896:SF7">
    <property type="entry name" value="PROTEIN GOLM2"/>
    <property type="match status" value="1"/>
</dbReference>
<evidence type="ECO:0000256" key="10">
    <source>
        <dbReference type="SAM" id="Coils"/>
    </source>
</evidence>
<evidence type="ECO:0000313" key="13">
    <source>
        <dbReference type="EMBL" id="MBN3311622.1"/>
    </source>
</evidence>
<evidence type="ECO:0000256" key="5">
    <source>
        <dbReference type="ARBA" id="ARBA00022968"/>
    </source>
</evidence>
<feature type="compositionally biased region" description="Basic and acidic residues" evidence="11">
    <location>
        <begin position="317"/>
        <end position="348"/>
    </location>
</feature>
<feature type="compositionally biased region" description="Polar residues" evidence="11">
    <location>
        <begin position="207"/>
        <end position="233"/>
    </location>
</feature>
<feature type="transmembrane region" description="Helical" evidence="12">
    <location>
        <begin position="12"/>
        <end position="33"/>
    </location>
</feature>
<sequence>MVGFGANRRGGRLPSFILIALLVIILVLSFNYWTVSSKHTRLLDELAEVQAQVKRTDAARSRLEKRNSELIVQVDTHRKQIDQKDGDYITLESKLQALEAQAKKCADEKVLSCEVPAEEQRVLRVLTVESRHASYPGGADEPQCTDLAVIWESGRPCVPSGTVKGQGSWGLQVPLAPGGTEVADLCGADFLVFRLLPLWKPSPCSQLAGTEASGSTAPPQTRSSTKLQSDQSTQRSEIQRLQEQLEELRQEFMKLEDQLHETKKNSTFLEKKLEYESLQCGQQIAELKSEYEEKMKRAVGDAEDIQRKINHAASTHSLKEDRAGPAGSDTEHTDGLHTEATHKLDSGEQKGVVKHGSDAGMPGIEDSEVGKAEDVHFALKKPAITLMKPEAGGAEVARERAAGGREGAQGEPRGLDAPKVGAEPGNADQQQQVAPQPAADNPRVFEDGKAGLKADELGERRRQMRAPINDKPDHRAAKDVGLQLPPNPVQVLPQPNEHQAGQDPQPADPPQHRQSRFFDENESPVDPQHGSKLADYNGDDGNVGEYEADKQAELAYNEEEDGDGGEEDVQDDEDRELQGDRAIDYGKRHQANDIL</sequence>
<keyword evidence="8 12" id="KW-0472">Membrane</keyword>
<feature type="compositionally biased region" description="Basic and acidic residues" evidence="11">
    <location>
        <begin position="576"/>
        <end position="595"/>
    </location>
</feature>
<evidence type="ECO:0000256" key="12">
    <source>
        <dbReference type="SAM" id="Phobius"/>
    </source>
</evidence>
<evidence type="ECO:0000256" key="1">
    <source>
        <dbReference type="ARBA" id="ARBA00004606"/>
    </source>
</evidence>
<keyword evidence="4 12" id="KW-0812">Transmembrane</keyword>
<keyword evidence="5" id="KW-0735">Signal-anchor</keyword>
<feature type="compositionally biased region" description="Basic and acidic residues" evidence="11">
    <location>
        <begin position="443"/>
        <end position="461"/>
    </location>
</feature>
<evidence type="ECO:0000256" key="8">
    <source>
        <dbReference type="ARBA" id="ARBA00023136"/>
    </source>
</evidence>
<evidence type="ECO:0000256" key="11">
    <source>
        <dbReference type="SAM" id="MobiDB-lite"/>
    </source>
</evidence>
<dbReference type="GO" id="GO:0016020">
    <property type="term" value="C:membrane"/>
    <property type="evidence" value="ECO:0007669"/>
    <property type="project" value="UniProtKB-SubCell"/>
</dbReference>
<feature type="region of interest" description="Disordered" evidence="11">
    <location>
        <begin position="312"/>
        <end position="369"/>
    </location>
</feature>
<feature type="region of interest" description="Disordered" evidence="11">
    <location>
        <begin position="207"/>
        <end position="236"/>
    </location>
</feature>
<dbReference type="PRINTS" id="PR02084">
    <property type="entry name" value="GOLM1CASC4"/>
</dbReference>
<keyword evidence="6 12" id="KW-1133">Transmembrane helix</keyword>
<keyword evidence="7 10" id="KW-0175">Coiled coil</keyword>
<feature type="non-terminal residue" evidence="13">
    <location>
        <position position="595"/>
    </location>
</feature>
<evidence type="ECO:0000313" key="14">
    <source>
        <dbReference type="Proteomes" id="UP000736164"/>
    </source>
</evidence>
<organism evidence="13 14">
    <name type="scientific">Atractosteus spatula</name>
    <name type="common">Alligator gar</name>
    <name type="synonym">Lepisosteus spatula</name>
    <dbReference type="NCBI Taxonomy" id="7917"/>
    <lineage>
        <taxon>Eukaryota</taxon>
        <taxon>Metazoa</taxon>
        <taxon>Chordata</taxon>
        <taxon>Craniata</taxon>
        <taxon>Vertebrata</taxon>
        <taxon>Euteleostomi</taxon>
        <taxon>Actinopterygii</taxon>
        <taxon>Neopterygii</taxon>
        <taxon>Holostei</taxon>
        <taxon>Semionotiformes</taxon>
        <taxon>Lepisosteidae</taxon>
        <taxon>Atractosteus</taxon>
    </lineage>
</organism>
<dbReference type="Proteomes" id="UP000736164">
    <property type="component" value="Unassembled WGS sequence"/>
</dbReference>